<dbReference type="Proteomes" id="UP000266861">
    <property type="component" value="Unassembled WGS sequence"/>
</dbReference>
<dbReference type="Pfam" id="PF07707">
    <property type="entry name" value="BACK"/>
    <property type="match status" value="1"/>
</dbReference>
<keyword evidence="4" id="KW-1185">Reference proteome</keyword>
<dbReference type="InterPro" id="IPR011333">
    <property type="entry name" value="SKP1/BTB/POZ_sf"/>
</dbReference>
<dbReference type="AlphaFoldDB" id="A0A397ICQ6"/>
<dbReference type="InterPro" id="IPR011705">
    <property type="entry name" value="BACK"/>
</dbReference>
<dbReference type="Pfam" id="PF00651">
    <property type="entry name" value="BTB"/>
    <property type="match status" value="1"/>
</dbReference>
<comment type="caution">
    <text evidence="3">The sequence shown here is derived from an EMBL/GenBank/DDBJ whole genome shotgun (WGS) entry which is preliminary data.</text>
</comment>
<evidence type="ECO:0000313" key="3">
    <source>
        <dbReference type="EMBL" id="RHZ70590.1"/>
    </source>
</evidence>
<evidence type="ECO:0000313" key="4">
    <source>
        <dbReference type="Proteomes" id="UP000266861"/>
    </source>
</evidence>
<dbReference type="SUPFAM" id="SSF54695">
    <property type="entry name" value="POZ domain"/>
    <property type="match status" value="1"/>
</dbReference>
<dbReference type="InterPro" id="IPR006571">
    <property type="entry name" value="TLDc_dom"/>
</dbReference>
<dbReference type="PROSITE" id="PS51886">
    <property type="entry name" value="TLDC"/>
    <property type="match status" value="1"/>
</dbReference>
<dbReference type="Pfam" id="PF07534">
    <property type="entry name" value="TLD"/>
    <property type="match status" value="1"/>
</dbReference>
<dbReference type="SMART" id="SM00225">
    <property type="entry name" value="BTB"/>
    <property type="match status" value="1"/>
</dbReference>
<dbReference type="Gene3D" id="3.30.710.10">
    <property type="entry name" value="Potassium Channel Kv1.1, Chain A"/>
    <property type="match status" value="1"/>
</dbReference>
<evidence type="ECO:0000259" key="2">
    <source>
        <dbReference type="PROSITE" id="PS51886"/>
    </source>
</evidence>
<organism evidence="3 4">
    <name type="scientific">Diversispora epigaea</name>
    <dbReference type="NCBI Taxonomy" id="1348612"/>
    <lineage>
        <taxon>Eukaryota</taxon>
        <taxon>Fungi</taxon>
        <taxon>Fungi incertae sedis</taxon>
        <taxon>Mucoromycota</taxon>
        <taxon>Glomeromycotina</taxon>
        <taxon>Glomeromycetes</taxon>
        <taxon>Diversisporales</taxon>
        <taxon>Diversisporaceae</taxon>
        <taxon>Diversispora</taxon>
    </lineage>
</organism>
<dbReference type="PROSITE" id="PS50097">
    <property type="entry name" value="BTB"/>
    <property type="match status" value="1"/>
</dbReference>
<gene>
    <name evidence="3" type="ORF">Glove_269g33</name>
</gene>
<evidence type="ECO:0008006" key="5">
    <source>
        <dbReference type="Google" id="ProtNLM"/>
    </source>
</evidence>
<dbReference type="PANTHER" id="PTHR46306">
    <property type="entry name" value="BTB/POZ DOMAIN-CONTAINING PROTEIN 9"/>
    <property type="match status" value="1"/>
</dbReference>
<feature type="domain" description="BTB" evidence="1">
    <location>
        <begin position="23"/>
        <end position="95"/>
    </location>
</feature>
<dbReference type="EMBL" id="PQFF01000246">
    <property type="protein sequence ID" value="RHZ70590.1"/>
    <property type="molecule type" value="Genomic_DNA"/>
</dbReference>
<proteinExistence type="predicted"/>
<dbReference type="InterPro" id="IPR000210">
    <property type="entry name" value="BTB/POZ_dom"/>
</dbReference>
<accession>A0A397ICQ6</accession>
<reference evidence="3 4" key="1">
    <citation type="submission" date="2018-08" db="EMBL/GenBank/DDBJ databases">
        <title>Genome and evolution of the arbuscular mycorrhizal fungus Diversispora epigaea (formerly Glomus versiforme) and its bacterial endosymbionts.</title>
        <authorList>
            <person name="Sun X."/>
            <person name="Fei Z."/>
            <person name="Harrison M."/>
        </authorList>
    </citation>
    <scope>NUCLEOTIDE SEQUENCE [LARGE SCALE GENOMIC DNA]</scope>
    <source>
        <strain evidence="3 4">IT104</strain>
    </source>
</reference>
<dbReference type="Gene3D" id="1.25.40.420">
    <property type="match status" value="1"/>
</dbReference>
<sequence length="491" mass="57382">MTFKFFDKLSQDFTALLDDKEDYNVIIEVDKDENKKTFTAHSAVLRYRSPYFNKELTDASQNDNNIKTISKPDISAESFNIILSYIYGGIVDLVNAETKFFFEIMILAGELKLEELFKELEIHLIETKASWLRTHFSLIYHAIFKQSNKFKLLENFCNDIIAKYPNIIFDTGDFNSLPESALISIIKRDDLKMEEIKIWDKVIQWGISKNPKLPSKLEEWHNEDFMTLKNTLQNFLPHIRYFQIPGKDIIRKIKPYMEVFNKQLLDDLLQHLIIPNEPVKSTILPARMISISELPSRTQELFSTIITTEHAAEISSWIDRKDTTYPLNNIPYEFQLILKGSRDGFDPKIFWNMCHGHSNTVTILKVANTDEILGGFNPLEWDKTMEEETWMKTKDSFIFSLKNGNIQNSILSRVKDEEMAIQYIASQNQVDYGMCFGNDELTMETRVSNFNQDEKSWCNLDNEYHERSIRTISGEFSVVDYEVFKVVKKSI</sequence>
<dbReference type="GO" id="GO:0005737">
    <property type="term" value="C:cytoplasm"/>
    <property type="evidence" value="ECO:0007669"/>
    <property type="project" value="TreeGrafter"/>
</dbReference>
<name>A0A397ICQ6_9GLOM</name>
<protein>
    <recommendedName>
        <fullName evidence="5">BTB domain-containing protein</fullName>
    </recommendedName>
</protein>
<feature type="domain" description="TLDc" evidence="2">
    <location>
        <begin position="304"/>
        <end position="487"/>
    </location>
</feature>
<dbReference type="PANTHER" id="PTHR46306:SF1">
    <property type="entry name" value="BTB_POZ DOMAIN-CONTAINING PROTEIN 9"/>
    <property type="match status" value="1"/>
</dbReference>
<dbReference type="InterPro" id="IPR052407">
    <property type="entry name" value="BTB_POZ_domain_cont_9"/>
</dbReference>
<evidence type="ECO:0000259" key="1">
    <source>
        <dbReference type="PROSITE" id="PS50097"/>
    </source>
</evidence>